<sequence length="126" mass="13932">MVSSSKILFQRHAELRLGGGVGQGGSLCVPSRVLCVSCSMSHQTFTPHGRAQSVSQTCADLHYVSSRFATPFAVAVLLCAQTDLSIKRGLMDSSERWNDRLRRAAESRSAFFFDIRVCKECKWMNG</sequence>
<name>A0ABR3MXR9_9TELE</name>
<evidence type="ECO:0000313" key="1">
    <source>
        <dbReference type="EMBL" id="KAL1269441.1"/>
    </source>
</evidence>
<protein>
    <submittedName>
        <fullName evidence="1">Uncharacterized protein</fullName>
    </submittedName>
</protein>
<comment type="caution">
    <text evidence="1">The sequence shown here is derived from an EMBL/GenBank/DDBJ whole genome shotgun (WGS) entry which is preliminary data.</text>
</comment>
<dbReference type="EMBL" id="JAYMGO010000008">
    <property type="protein sequence ID" value="KAL1269441.1"/>
    <property type="molecule type" value="Genomic_DNA"/>
</dbReference>
<accession>A0ABR3MXR9</accession>
<dbReference type="Proteomes" id="UP001558613">
    <property type="component" value="Unassembled WGS sequence"/>
</dbReference>
<proteinExistence type="predicted"/>
<organism evidence="1 2">
    <name type="scientific">Cirrhinus molitorella</name>
    <name type="common">mud carp</name>
    <dbReference type="NCBI Taxonomy" id="172907"/>
    <lineage>
        <taxon>Eukaryota</taxon>
        <taxon>Metazoa</taxon>
        <taxon>Chordata</taxon>
        <taxon>Craniata</taxon>
        <taxon>Vertebrata</taxon>
        <taxon>Euteleostomi</taxon>
        <taxon>Actinopterygii</taxon>
        <taxon>Neopterygii</taxon>
        <taxon>Teleostei</taxon>
        <taxon>Ostariophysi</taxon>
        <taxon>Cypriniformes</taxon>
        <taxon>Cyprinidae</taxon>
        <taxon>Labeoninae</taxon>
        <taxon>Labeonini</taxon>
        <taxon>Cirrhinus</taxon>
    </lineage>
</organism>
<keyword evidence="2" id="KW-1185">Reference proteome</keyword>
<gene>
    <name evidence="1" type="ORF">QQF64_031730</name>
</gene>
<evidence type="ECO:0000313" key="2">
    <source>
        <dbReference type="Proteomes" id="UP001558613"/>
    </source>
</evidence>
<reference evidence="1 2" key="1">
    <citation type="submission" date="2023-09" db="EMBL/GenBank/DDBJ databases">
        <authorList>
            <person name="Wang M."/>
        </authorList>
    </citation>
    <scope>NUCLEOTIDE SEQUENCE [LARGE SCALE GENOMIC DNA]</scope>
    <source>
        <strain evidence="1">GT-2023</strain>
        <tissue evidence="1">Liver</tissue>
    </source>
</reference>